<dbReference type="GO" id="GO:0046872">
    <property type="term" value="F:metal ion binding"/>
    <property type="evidence" value="ECO:0007669"/>
    <property type="project" value="UniProtKB-KW"/>
</dbReference>
<evidence type="ECO:0000313" key="12">
    <source>
        <dbReference type="EMBL" id="KIW16346.1"/>
    </source>
</evidence>
<keyword evidence="9" id="KW-0190">Covalent protein-DNA linkage</keyword>
<keyword evidence="2" id="KW-0548">Nucleotidyltransferase</keyword>
<keyword evidence="1" id="KW-0808">Transferase</keyword>
<dbReference type="SUPFAM" id="SSF55464">
    <property type="entry name" value="Origin of replication-binding domain, RBD-like"/>
    <property type="match status" value="1"/>
</dbReference>
<dbReference type="GO" id="GO:0004519">
    <property type="term" value="F:endonuclease activity"/>
    <property type="evidence" value="ECO:0007669"/>
    <property type="project" value="UniProtKB-KW"/>
</dbReference>
<feature type="domain" description="CRESS-DNA virus Rep endonuclease" evidence="11">
    <location>
        <begin position="46"/>
        <end position="152"/>
    </location>
</feature>
<evidence type="ECO:0000256" key="7">
    <source>
        <dbReference type="ARBA" id="ARBA00022759"/>
    </source>
</evidence>
<keyword evidence="13" id="KW-1185">Reference proteome</keyword>
<dbReference type="AlphaFoldDB" id="A0A0D1YMS2"/>
<keyword evidence="6" id="KW-0547">Nucleotide-binding</keyword>
<dbReference type="GO" id="GO:0006260">
    <property type="term" value="P:DNA replication"/>
    <property type="evidence" value="ECO:0007669"/>
    <property type="project" value="UniProtKB-KW"/>
</dbReference>
<keyword evidence="4" id="KW-0540">Nuclease</keyword>
<sequence>MPRLFEEGGEDSSLRKGQKNINVVKPVTAKRPVPYRATTNAWDGFRTTGQRFLLTYSQLRLETFKISELGQHLMSLFNNPVTCVLAAKEKHKDGGDHVHIYLDVGIEVQIQGSRFFDYCQRHPHIKAITKTPHRAAAYVMKDEKVFFRHGEVPGKRVVSLCQQGTTSKHSFERRRHGLVALGGSSTVSMEMLNKDIERLTLN</sequence>
<dbReference type="Gene3D" id="3.40.1310.20">
    <property type="match status" value="1"/>
</dbReference>
<keyword evidence="7" id="KW-0255">Endonuclease</keyword>
<name>A0A0D1YMS2_9EURO</name>
<dbReference type="RefSeq" id="XP_016236562.1">
    <property type="nucleotide sequence ID" value="XM_016380735.1"/>
</dbReference>
<evidence type="ECO:0000259" key="11">
    <source>
        <dbReference type="PROSITE" id="PS52020"/>
    </source>
</evidence>
<dbReference type="VEuPathDB" id="FungiDB:PV08_06397"/>
<dbReference type="Proteomes" id="UP000053328">
    <property type="component" value="Unassembled WGS sequence"/>
</dbReference>
<accession>A0A0D1YMS2</accession>
<keyword evidence="3" id="KW-0235">DNA replication</keyword>
<dbReference type="HOGENOM" id="CLU_1354637_0_0_1"/>
<dbReference type="GeneID" id="27333480"/>
<dbReference type="InterPro" id="IPR049912">
    <property type="entry name" value="CRESS_DNA_REP"/>
</dbReference>
<evidence type="ECO:0000256" key="5">
    <source>
        <dbReference type="ARBA" id="ARBA00022723"/>
    </source>
</evidence>
<dbReference type="GO" id="GO:0000166">
    <property type="term" value="F:nucleotide binding"/>
    <property type="evidence" value="ECO:0007669"/>
    <property type="project" value="UniProtKB-KW"/>
</dbReference>
<proteinExistence type="predicted"/>
<evidence type="ECO:0000256" key="9">
    <source>
        <dbReference type="ARBA" id="ARBA00023124"/>
    </source>
</evidence>
<evidence type="ECO:0000313" key="13">
    <source>
        <dbReference type="Proteomes" id="UP000053328"/>
    </source>
</evidence>
<keyword evidence="10" id="KW-0238">DNA-binding</keyword>
<dbReference type="GO" id="GO:0016787">
    <property type="term" value="F:hydrolase activity"/>
    <property type="evidence" value="ECO:0007669"/>
    <property type="project" value="UniProtKB-KW"/>
</dbReference>
<dbReference type="GO" id="GO:0016779">
    <property type="term" value="F:nucleotidyltransferase activity"/>
    <property type="evidence" value="ECO:0007669"/>
    <property type="project" value="UniProtKB-KW"/>
</dbReference>
<keyword evidence="5" id="KW-0479">Metal-binding</keyword>
<evidence type="ECO:0000256" key="10">
    <source>
        <dbReference type="ARBA" id="ARBA00023125"/>
    </source>
</evidence>
<evidence type="ECO:0000256" key="6">
    <source>
        <dbReference type="ARBA" id="ARBA00022741"/>
    </source>
</evidence>
<evidence type="ECO:0000256" key="4">
    <source>
        <dbReference type="ARBA" id="ARBA00022722"/>
    </source>
</evidence>
<dbReference type="Pfam" id="PF00799">
    <property type="entry name" value="Gemini_AL1"/>
    <property type="match status" value="1"/>
</dbReference>
<evidence type="ECO:0000256" key="3">
    <source>
        <dbReference type="ARBA" id="ARBA00022705"/>
    </source>
</evidence>
<gene>
    <name evidence="12" type="ORF">PV08_06397</name>
</gene>
<keyword evidence="8" id="KW-0378">Hydrolase</keyword>
<evidence type="ECO:0000256" key="2">
    <source>
        <dbReference type="ARBA" id="ARBA00022695"/>
    </source>
</evidence>
<organism evidence="12 13">
    <name type="scientific">Exophiala spinifera</name>
    <dbReference type="NCBI Taxonomy" id="91928"/>
    <lineage>
        <taxon>Eukaryota</taxon>
        <taxon>Fungi</taxon>
        <taxon>Dikarya</taxon>
        <taxon>Ascomycota</taxon>
        <taxon>Pezizomycotina</taxon>
        <taxon>Eurotiomycetes</taxon>
        <taxon>Chaetothyriomycetidae</taxon>
        <taxon>Chaetothyriales</taxon>
        <taxon>Herpotrichiellaceae</taxon>
        <taxon>Exophiala</taxon>
    </lineage>
</organism>
<reference evidence="12 13" key="1">
    <citation type="submission" date="2015-01" db="EMBL/GenBank/DDBJ databases">
        <title>The Genome Sequence of Exophiala spinifera CBS89968.</title>
        <authorList>
            <consortium name="The Broad Institute Genomics Platform"/>
            <person name="Cuomo C."/>
            <person name="de Hoog S."/>
            <person name="Gorbushina A."/>
            <person name="Stielow B."/>
            <person name="Teixiera M."/>
            <person name="Abouelleil A."/>
            <person name="Chapman S.B."/>
            <person name="Priest M."/>
            <person name="Young S.K."/>
            <person name="Wortman J."/>
            <person name="Nusbaum C."/>
            <person name="Birren B."/>
        </authorList>
    </citation>
    <scope>NUCLEOTIDE SEQUENCE [LARGE SCALE GENOMIC DNA]</scope>
    <source>
        <strain evidence="12 13">CBS 89968</strain>
    </source>
</reference>
<dbReference type="EMBL" id="KN847495">
    <property type="protein sequence ID" value="KIW16346.1"/>
    <property type="molecule type" value="Genomic_DNA"/>
</dbReference>
<dbReference type="GO" id="GO:0003677">
    <property type="term" value="F:DNA binding"/>
    <property type="evidence" value="ECO:0007669"/>
    <property type="project" value="UniProtKB-KW"/>
</dbReference>
<evidence type="ECO:0000256" key="1">
    <source>
        <dbReference type="ARBA" id="ARBA00022679"/>
    </source>
</evidence>
<dbReference type="PROSITE" id="PS52020">
    <property type="entry name" value="CRESS_DNA_REP"/>
    <property type="match status" value="1"/>
</dbReference>
<evidence type="ECO:0000256" key="8">
    <source>
        <dbReference type="ARBA" id="ARBA00022801"/>
    </source>
</evidence>
<protein>
    <recommendedName>
        <fullName evidence="11">CRESS-DNA virus Rep endonuclease domain-containing protein</fullName>
    </recommendedName>
</protein>